<protein>
    <submittedName>
        <fullName evidence="2">ATP synthase subunit O, mitochondrial</fullName>
    </submittedName>
</protein>
<dbReference type="Proteomes" id="UP000095286">
    <property type="component" value="Unplaced"/>
</dbReference>
<organism evidence="1 2">
    <name type="scientific">Rhabditophanes sp. KR3021</name>
    <dbReference type="NCBI Taxonomy" id="114890"/>
    <lineage>
        <taxon>Eukaryota</taxon>
        <taxon>Metazoa</taxon>
        <taxon>Ecdysozoa</taxon>
        <taxon>Nematoda</taxon>
        <taxon>Chromadorea</taxon>
        <taxon>Rhabditida</taxon>
        <taxon>Tylenchina</taxon>
        <taxon>Panagrolaimomorpha</taxon>
        <taxon>Strongyloidoidea</taxon>
        <taxon>Alloionematidae</taxon>
        <taxon>Rhabditophanes</taxon>
    </lineage>
</organism>
<evidence type="ECO:0000313" key="2">
    <source>
        <dbReference type="WBParaSite" id="RSKR_0000953100.1"/>
    </source>
</evidence>
<proteinExistence type="predicted"/>
<accession>A0AC35UAC1</accession>
<evidence type="ECO:0000313" key="1">
    <source>
        <dbReference type="Proteomes" id="UP000095286"/>
    </source>
</evidence>
<reference evidence="2" key="1">
    <citation type="submission" date="2016-11" db="UniProtKB">
        <authorList>
            <consortium name="WormBaseParasite"/>
        </authorList>
    </citation>
    <scope>IDENTIFICATION</scope>
    <source>
        <strain evidence="2">KR3021</strain>
    </source>
</reference>
<dbReference type="WBParaSite" id="RSKR_0000953100.1">
    <property type="protein sequence ID" value="RSKR_0000953100.1"/>
    <property type="gene ID" value="RSKR_0000953100"/>
</dbReference>
<sequence>MATLFKRGLSVSAAVQSNMVKTPIQVYGIEGRYASALYSAAHKKNTLATVESDLQKFKQLFAQDARFKQFVLDPTLKNAKKMNAVKEIGQKLGVTDECSNFFGVLAENGRLAKLEGVISSFETIMRAHKGELFVEVTSASDLSKAHQSSLNDALSKFNKAGKHLTVKYIVKPELVGGLIVNIGDKYVDMSIATRVKKYTSALKEAL</sequence>
<name>A0AC35UAC1_9BILA</name>